<dbReference type="PANTHER" id="PTHR47472">
    <property type="entry name" value="PROPIONYL-COA CARBOXYLASE"/>
    <property type="match status" value="1"/>
</dbReference>
<name>A0ABY5S0H4_9HYPH</name>
<gene>
    <name evidence="2" type="ORF">HPT29_010700</name>
</gene>
<protein>
    <submittedName>
        <fullName evidence="2">DUF1446 domain-containing protein</fullName>
    </submittedName>
</protein>
<dbReference type="PANTHER" id="PTHR47472:SF1">
    <property type="entry name" value="DUF1446-DOMAIN-CONTAINING PROTEIN"/>
    <property type="match status" value="1"/>
</dbReference>
<dbReference type="EMBL" id="CP102845">
    <property type="protein sequence ID" value="UVF21547.1"/>
    <property type="molecule type" value="Genomic_DNA"/>
</dbReference>
<dbReference type="Pfam" id="PF07287">
    <property type="entry name" value="AtuA"/>
    <property type="match status" value="1"/>
</dbReference>
<dbReference type="Proteomes" id="UP001017257">
    <property type="component" value="Chromosome"/>
</dbReference>
<feature type="domain" description="Acyclic terpene utilisation N-terminal" evidence="1">
    <location>
        <begin position="4"/>
        <end position="445"/>
    </location>
</feature>
<evidence type="ECO:0000313" key="2">
    <source>
        <dbReference type="EMBL" id="UVF21547.1"/>
    </source>
</evidence>
<evidence type="ECO:0000313" key="3">
    <source>
        <dbReference type="Proteomes" id="UP001017257"/>
    </source>
</evidence>
<organism evidence="2 3">
    <name type="scientific">Microvirga terrae</name>
    <dbReference type="NCBI Taxonomy" id="2740529"/>
    <lineage>
        <taxon>Bacteria</taxon>
        <taxon>Pseudomonadati</taxon>
        <taxon>Pseudomonadota</taxon>
        <taxon>Alphaproteobacteria</taxon>
        <taxon>Hyphomicrobiales</taxon>
        <taxon>Methylobacteriaceae</taxon>
        <taxon>Microvirga</taxon>
    </lineage>
</organism>
<proteinExistence type="predicted"/>
<evidence type="ECO:0000259" key="1">
    <source>
        <dbReference type="Pfam" id="PF07287"/>
    </source>
</evidence>
<sequence length="448" mass="47380">MRQIRIGAGAGYSGDRIEPAIELAEKGDLQYLVFECLAERTIALAQQAKLKNPAAGYDPLLPERLRAVLPLCHSKGIRIITNMGAANPIAAAERTRAVAQELGLAGLKVAAVTGDDVLAHLSKGDYRIEETGASVADAGSRVVSANAYIGAQPIAEALANGADIVITGRAADPSLFVGPLIHEFGWTLDDWHRLGQATLIGHLLECAGQVTGGYFADPSYKDVADLARLGFPIGEASEDGSVVITKVAGSGGQVTPATCKEQILYEIHDPARYFTPDVIADFSRVTVEEIGPDQVLIQGAAGRSRPDTLKVSIGTIEGFVGEGQISYAGPGARARGELALDIVRERLRITGVHASELRFDLIGVNSLHGERLSGNGGHPEPYEVRVRVVGRTDSLDEAVRIGNEVETLYTNGPAGGGGVTKSAREVVGILSTYIPRHLVYPTVHYVEA</sequence>
<keyword evidence="3" id="KW-1185">Reference proteome</keyword>
<dbReference type="InterPro" id="IPR010839">
    <property type="entry name" value="AtuA_N"/>
</dbReference>
<reference evidence="2" key="1">
    <citation type="submission" date="2022-08" db="EMBL/GenBank/DDBJ databases">
        <title>Microvirga terrae sp. nov., isolated from soil.</title>
        <authorList>
            <person name="Kim K.H."/>
            <person name="Seo Y.L."/>
            <person name="Kim J.M."/>
            <person name="Lee J.K."/>
            <person name="Han D.M."/>
            <person name="Jeon C.O."/>
        </authorList>
    </citation>
    <scope>NUCLEOTIDE SEQUENCE</scope>
    <source>
        <strain evidence="2">R24</strain>
    </source>
</reference>
<dbReference type="RefSeq" id="WP_173948594.1">
    <property type="nucleotide sequence ID" value="NZ_CP102845.1"/>
</dbReference>
<accession>A0ABY5S0H4</accession>